<keyword evidence="1" id="KW-0812">Transmembrane</keyword>
<reference evidence="3" key="2">
    <citation type="submission" date="2015-08" db="UniProtKB">
        <authorList>
            <consortium name="WormBaseParasite"/>
        </authorList>
    </citation>
    <scope>IDENTIFICATION</scope>
</reference>
<keyword evidence="1" id="KW-0472">Membrane</keyword>
<evidence type="ECO:0000313" key="2">
    <source>
        <dbReference type="Proteomes" id="UP000035680"/>
    </source>
</evidence>
<organism evidence="2 3">
    <name type="scientific">Strongyloides venezuelensis</name>
    <name type="common">Threadworm</name>
    <dbReference type="NCBI Taxonomy" id="75913"/>
    <lineage>
        <taxon>Eukaryota</taxon>
        <taxon>Metazoa</taxon>
        <taxon>Ecdysozoa</taxon>
        <taxon>Nematoda</taxon>
        <taxon>Chromadorea</taxon>
        <taxon>Rhabditida</taxon>
        <taxon>Tylenchina</taxon>
        <taxon>Panagrolaimomorpha</taxon>
        <taxon>Strongyloidoidea</taxon>
        <taxon>Strongyloididae</taxon>
        <taxon>Strongyloides</taxon>
    </lineage>
</organism>
<dbReference type="WBParaSite" id="SVE_0444700.1">
    <property type="protein sequence ID" value="SVE_0444700.1"/>
    <property type="gene ID" value="SVE_0444700"/>
</dbReference>
<evidence type="ECO:0000256" key="1">
    <source>
        <dbReference type="SAM" id="Phobius"/>
    </source>
</evidence>
<sequence length="116" mass="13744">MDDKKSQRFISEDFRKTTKSSSVKRKLLFYLDVRKHSLFGKLGIGLATYLVCFNAAIFFWKGPDHPLNNFMWRIKKANGTLSKELLEKERVLKEFHKSKFNVQSKDHKPWLSTIYD</sequence>
<reference evidence="2" key="1">
    <citation type="submission" date="2014-07" db="EMBL/GenBank/DDBJ databases">
        <authorList>
            <person name="Martin A.A"/>
            <person name="De Silva N."/>
        </authorList>
    </citation>
    <scope>NUCLEOTIDE SEQUENCE</scope>
</reference>
<dbReference type="Proteomes" id="UP000035680">
    <property type="component" value="Unassembled WGS sequence"/>
</dbReference>
<evidence type="ECO:0000313" key="3">
    <source>
        <dbReference type="WBParaSite" id="SVE_0444700.1"/>
    </source>
</evidence>
<feature type="transmembrane region" description="Helical" evidence="1">
    <location>
        <begin position="38"/>
        <end position="60"/>
    </location>
</feature>
<keyword evidence="2" id="KW-1185">Reference proteome</keyword>
<accession>A0A0K0F6K3</accession>
<dbReference type="AlphaFoldDB" id="A0A0K0F6K3"/>
<proteinExistence type="predicted"/>
<name>A0A0K0F6K3_STRVS</name>
<keyword evidence="1" id="KW-1133">Transmembrane helix</keyword>
<protein>
    <submittedName>
        <fullName evidence="3">Uncharacterized protein</fullName>
    </submittedName>
</protein>